<dbReference type="RefSeq" id="WP_249333086.1">
    <property type="nucleotide sequence ID" value="NZ_JACRSY010000018.1"/>
</dbReference>
<dbReference type="Pfam" id="PF02732">
    <property type="entry name" value="ERCC4"/>
    <property type="match status" value="1"/>
</dbReference>
<accession>A0A926EIJ0</accession>
<organism evidence="2 3">
    <name type="scientific">Zhenhengia yiwuensis</name>
    <dbReference type="NCBI Taxonomy" id="2763666"/>
    <lineage>
        <taxon>Bacteria</taxon>
        <taxon>Bacillati</taxon>
        <taxon>Bacillota</taxon>
        <taxon>Clostridia</taxon>
        <taxon>Lachnospirales</taxon>
        <taxon>Lachnospiraceae</taxon>
        <taxon>Zhenhengia</taxon>
    </lineage>
</organism>
<dbReference type="SUPFAM" id="SSF52980">
    <property type="entry name" value="Restriction endonuclease-like"/>
    <property type="match status" value="1"/>
</dbReference>
<dbReference type="GO" id="GO:0006259">
    <property type="term" value="P:DNA metabolic process"/>
    <property type="evidence" value="ECO:0007669"/>
    <property type="project" value="UniProtKB-ARBA"/>
</dbReference>
<protein>
    <submittedName>
        <fullName evidence="2">ERCC4 domain-containing protein</fullName>
    </submittedName>
</protein>
<dbReference type="GO" id="GO:0004518">
    <property type="term" value="F:nuclease activity"/>
    <property type="evidence" value="ECO:0007669"/>
    <property type="project" value="InterPro"/>
</dbReference>
<feature type="domain" description="ERCC4" evidence="1">
    <location>
        <begin position="20"/>
        <end position="159"/>
    </location>
</feature>
<evidence type="ECO:0000259" key="1">
    <source>
        <dbReference type="Pfam" id="PF02732"/>
    </source>
</evidence>
<gene>
    <name evidence="2" type="ORF">H8718_11830</name>
</gene>
<dbReference type="Gene3D" id="3.40.50.10130">
    <property type="match status" value="1"/>
</dbReference>
<reference evidence="2" key="1">
    <citation type="submission" date="2020-08" db="EMBL/GenBank/DDBJ databases">
        <title>Genome public.</title>
        <authorList>
            <person name="Liu C."/>
            <person name="Sun Q."/>
        </authorList>
    </citation>
    <scope>NUCLEOTIDE SEQUENCE</scope>
    <source>
        <strain evidence="2">NSJ-12</strain>
    </source>
</reference>
<comment type="caution">
    <text evidence="2">The sequence shown here is derived from an EMBL/GenBank/DDBJ whole genome shotgun (WGS) entry which is preliminary data.</text>
</comment>
<dbReference type="Proteomes" id="UP000655830">
    <property type="component" value="Unassembled WGS sequence"/>
</dbReference>
<dbReference type="InterPro" id="IPR006166">
    <property type="entry name" value="ERCC4_domain"/>
</dbReference>
<dbReference type="EMBL" id="JACRSY010000018">
    <property type="protein sequence ID" value="MBC8580214.1"/>
    <property type="molecule type" value="Genomic_DNA"/>
</dbReference>
<name>A0A926EIJ0_9FIRM</name>
<dbReference type="InterPro" id="IPR011335">
    <property type="entry name" value="Restrct_endonuc-II-like"/>
</dbReference>
<proteinExistence type="predicted"/>
<sequence>MFRYSDKEIKEILKEAIVVIDTREQRCKHIIEYFEAHKIKYVCEKLDFGDYTLKVQLPHWNRAFYLQDICTIERKANLNELSGNFTQSRERIEKEFLRARGCLHLLIENASYEDILLHNYNTKYLPNSFNATLKVFEARYDLKVTFLKDSTYSGDFIYKTLIYTLRELLRRGEI</sequence>
<dbReference type="GO" id="GO:0003677">
    <property type="term" value="F:DNA binding"/>
    <property type="evidence" value="ECO:0007669"/>
    <property type="project" value="InterPro"/>
</dbReference>
<evidence type="ECO:0000313" key="2">
    <source>
        <dbReference type="EMBL" id="MBC8580214.1"/>
    </source>
</evidence>
<dbReference type="AlphaFoldDB" id="A0A926EIJ0"/>
<keyword evidence="3" id="KW-1185">Reference proteome</keyword>
<evidence type="ECO:0000313" key="3">
    <source>
        <dbReference type="Proteomes" id="UP000655830"/>
    </source>
</evidence>